<dbReference type="InterPro" id="IPR053952">
    <property type="entry name" value="K_trans_C"/>
</dbReference>
<dbReference type="GO" id="GO:0015293">
    <property type="term" value="F:symporter activity"/>
    <property type="evidence" value="ECO:0007669"/>
    <property type="project" value="UniProtKB-UniRule"/>
</dbReference>
<dbReference type="GO" id="GO:0015079">
    <property type="term" value="F:potassium ion transmembrane transporter activity"/>
    <property type="evidence" value="ECO:0007669"/>
    <property type="project" value="UniProtKB-UniRule"/>
</dbReference>
<evidence type="ECO:0000256" key="2">
    <source>
        <dbReference type="ARBA" id="ARBA00022448"/>
    </source>
</evidence>
<reference evidence="14 15" key="1">
    <citation type="journal article" date="2017" name="BMC Genomics">
        <title>Genomic analysis of methanogenic archaea reveals a shift towards energy conservation.</title>
        <authorList>
            <person name="Gilmore S.P."/>
            <person name="Henske J.K."/>
            <person name="Sexton J.A."/>
            <person name="Solomon K.V."/>
            <person name="Seppala S."/>
            <person name="Yoo J.I."/>
            <person name="Huyett L.M."/>
            <person name="Pressman A."/>
            <person name="Cogan J.Z."/>
            <person name="Kivenson V."/>
            <person name="Peng X."/>
            <person name="Tan Y."/>
            <person name="Valentine D.L."/>
            <person name="O'Malley M.A."/>
        </authorList>
    </citation>
    <scope>NUCLEOTIDE SEQUENCE [LARGE SCALE GENOMIC DNA]</scope>
    <source>
        <strain evidence="14 15">MC-15</strain>
    </source>
</reference>
<evidence type="ECO:0000256" key="4">
    <source>
        <dbReference type="ARBA" id="ARBA00022538"/>
    </source>
</evidence>
<dbReference type="Pfam" id="PF22776">
    <property type="entry name" value="K_trans_C"/>
    <property type="match status" value="1"/>
</dbReference>
<keyword evidence="3 11" id="KW-1003">Cell membrane</keyword>
<feature type="transmembrane region" description="Helical" evidence="11">
    <location>
        <begin position="244"/>
        <end position="264"/>
    </location>
</feature>
<dbReference type="RefSeq" id="WP_095645139.1">
    <property type="nucleotide sequence ID" value="NZ_LMVP01000401.1"/>
</dbReference>
<feature type="transmembrane region" description="Helical" evidence="11">
    <location>
        <begin position="336"/>
        <end position="356"/>
    </location>
</feature>
<organism evidence="14 15">
    <name type="scientific">Methanosarcina spelaei</name>
    <dbReference type="NCBI Taxonomy" id="1036679"/>
    <lineage>
        <taxon>Archaea</taxon>
        <taxon>Methanobacteriati</taxon>
        <taxon>Methanobacteriota</taxon>
        <taxon>Stenosarchaea group</taxon>
        <taxon>Methanomicrobia</taxon>
        <taxon>Methanosarcinales</taxon>
        <taxon>Methanosarcinaceae</taxon>
        <taxon>Methanosarcina</taxon>
    </lineage>
</organism>
<feature type="transmembrane region" description="Helical" evidence="11">
    <location>
        <begin position="419"/>
        <end position="439"/>
    </location>
</feature>
<feature type="transmembrane region" description="Helical" evidence="11">
    <location>
        <begin position="12"/>
        <end position="35"/>
    </location>
</feature>
<dbReference type="PANTHER" id="PTHR30540:SF83">
    <property type="entry name" value="K+ POTASSIUM TRANSPORTER"/>
    <property type="match status" value="1"/>
</dbReference>
<sequence>MFSKSEFREVVKSMGLVFGDIGTSPIYTLTVIFLLTRPTPVHIIGVLSLIIWTLIILVTLEYAWLAMSLGKKGEGGTIVLKEILVPLLKSSRNVALVTLLAYIGTSFLIGDGVITPAISILSAVEGLRIIPQFESISQGTIILISAAIAVALFSVQSKGIEKITWVFGPIMVLWFAAIGFSGIASIFYTPEVLNAINPYYAISFLLDNGIVGFFVLSEVILCATGGEALYADMGHLGREPILKAWRFVFIALVLNYLGQGAFLLRNPGSTNFLYQMINQQANILYIPFLLLSIIATIIASQAMISGMFSIVYQGITTRIIPMLKIDYTSGILKSQIYISTINWLLLISVLFMMLVFRESARLAAAYGLAVTGTMSITGIMMTSIFYHRKDITKAVISLFITLIDIVFLLSNSYKIPHGGYWSIIIAAFILSLILIYTSGQKKLYELMKLMSAKDFLKKYNYLYATQNKIMGTALFFTRDIESIPQYISHVMFKNNIIYENNIFISIIKSDSPFGIESSFTKEPAKGLKILEIRAGYMEIVNVEQILEDQGVHEKTIFYGVEDIFTNNLIWRVFSIIKKISPSFVQFYRLPTDELHGVMTRFEM</sequence>
<comment type="catalytic activity">
    <reaction evidence="11">
        <text>K(+)(in) + H(+)(in) = K(+)(out) + H(+)(out)</text>
        <dbReference type="Rhea" id="RHEA:28490"/>
        <dbReference type="ChEBI" id="CHEBI:15378"/>
        <dbReference type="ChEBI" id="CHEBI:29103"/>
    </reaction>
</comment>
<dbReference type="Proteomes" id="UP000218164">
    <property type="component" value="Unassembled WGS sequence"/>
</dbReference>
<evidence type="ECO:0000256" key="9">
    <source>
        <dbReference type="ARBA" id="ARBA00023065"/>
    </source>
</evidence>
<dbReference type="InterPro" id="IPR053951">
    <property type="entry name" value="K_trans_N"/>
</dbReference>
<protein>
    <recommendedName>
        <fullName evidence="11">Probable potassium transport system protein Kup</fullName>
    </recommendedName>
</protein>
<evidence type="ECO:0000259" key="12">
    <source>
        <dbReference type="Pfam" id="PF02705"/>
    </source>
</evidence>
<evidence type="ECO:0000313" key="14">
    <source>
        <dbReference type="EMBL" id="PAV11947.1"/>
    </source>
</evidence>
<evidence type="ECO:0000256" key="3">
    <source>
        <dbReference type="ARBA" id="ARBA00022475"/>
    </source>
</evidence>
<keyword evidence="15" id="KW-1185">Reference proteome</keyword>
<comment type="similarity">
    <text evidence="11">Belongs to the HAK/KUP transporter (TC 2.A.72) family.</text>
</comment>
<keyword evidence="4 11" id="KW-0633">Potassium transport</keyword>
<dbReference type="InterPro" id="IPR023051">
    <property type="entry name" value="Kup"/>
</dbReference>
<evidence type="ECO:0000256" key="7">
    <source>
        <dbReference type="ARBA" id="ARBA00022958"/>
    </source>
</evidence>
<feature type="transmembrane region" description="Helical" evidence="11">
    <location>
        <begin position="362"/>
        <end position="387"/>
    </location>
</feature>
<feature type="domain" description="K+ potassium transporter integral membrane" evidence="12">
    <location>
        <begin position="11"/>
        <end position="455"/>
    </location>
</feature>
<keyword evidence="7 11" id="KW-0630">Potassium</keyword>
<proteinExistence type="inferred from homology"/>
<evidence type="ECO:0000313" key="15">
    <source>
        <dbReference type="Proteomes" id="UP000218164"/>
    </source>
</evidence>
<feature type="transmembrane region" description="Helical" evidence="11">
    <location>
        <begin position="99"/>
        <end position="124"/>
    </location>
</feature>
<dbReference type="Pfam" id="PF02705">
    <property type="entry name" value="K_trans"/>
    <property type="match status" value="1"/>
</dbReference>
<keyword evidence="10 11" id="KW-0472">Membrane</keyword>
<comment type="caution">
    <text evidence="14">The sequence shown here is derived from an EMBL/GenBank/DDBJ whole genome shotgun (WGS) entry which is preliminary data.</text>
</comment>
<feature type="transmembrane region" description="Helical" evidence="11">
    <location>
        <begin position="136"/>
        <end position="153"/>
    </location>
</feature>
<evidence type="ECO:0000256" key="8">
    <source>
        <dbReference type="ARBA" id="ARBA00022989"/>
    </source>
</evidence>
<feature type="domain" description="K+ potassium transporter C-terminal" evidence="13">
    <location>
        <begin position="471"/>
        <end position="603"/>
    </location>
</feature>
<accession>A0A2A2HRA4</accession>
<gene>
    <name evidence="11" type="primary">kup</name>
    <name evidence="14" type="ORF">ASJ81_08305</name>
</gene>
<dbReference type="EMBL" id="LMVP01000401">
    <property type="protein sequence ID" value="PAV11947.1"/>
    <property type="molecule type" value="Genomic_DNA"/>
</dbReference>
<feature type="transmembrane region" description="Helical" evidence="11">
    <location>
        <begin position="165"/>
        <end position="188"/>
    </location>
</feature>
<keyword evidence="9 11" id="KW-0406">Ion transport</keyword>
<evidence type="ECO:0000256" key="11">
    <source>
        <dbReference type="HAMAP-Rule" id="MF_01522"/>
    </source>
</evidence>
<dbReference type="PANTHER" id="PTHR30540">
    <property type="entry name" value="OSMOTIC STRESS POTASSIUM TRANSPORTER"/>
    <property type="match status" value="1"/>
</dbReference>
<keyword evidence="5 11" id="KW-0812">Transmembrane</keyword>
<comment type="function">
    <text evidence="11">Transport of potassium into the cell. Likely operates as a K(+):H(+) symporter.</text>
</comment>
<dbReference type="InterPro" id="IPR003855">
    <property type="entry name" value="K+_transporter"/>
</dbReference>
<feature type="transmembrane region" description="Helical" evidence="11">
    <location>
        <begin position="200"/>
        <end position="223"/>
    </location>
</feature>
<comment type="subcellular location">
    <subcellularLocation>
        <location evidence="11">Cell membrane</location>
        <topology evidence="11">Multi-pass membrane protein</topology>
    </subcellularLocation>
    <subcellularLocation>
        <location evidence="1">Membrane</location>
        <topology evidence="1">Multi-pass membrane protein</topology>
    </subcellularLocation>
</comment>
<keyword evidence="2 11" id="KW-0813">Transport</keyword>
<evidence type="ECO:0000259" key="13">
    <source>
        <dbReference type="Pfam" id="PF22776"/>
    </source>
</evidence>
<feature type="transmembrane region" description="Helical" evidence="11">
    <location>
        <begin position="284"/>
        <end position="315"/>
    </location>
</feature>
<dbReference type="AlphaFoldDB" id="A0A2A2HRA4"/>
<dbReference type="HAMAP" id="MF_01522">
    <property type="entry name" value="Kup"/>
    <property type="match status" value="1"/>
</dbReference>
<dbReference type="GO" id="GO:0005886">
    <property type="term" value="C:plasma membrane"/>
    <property type="evidence" value="ECO:0007669"/>
    <property type="project" value="UniProtKB-SubCell"/>
</dbReference>
<evidence type="ECO:0000256" key="1">
    <source>
        <dbReference type="ARBA" id="ARBA00004141"/>
    </source>
</evidence>
<name>A0A2A2HRA4_9EURY</name>
<keyword evidence="8 11" id="KW-1133">Transmembrane helix</keyword>
<feature type="transmembrane region" description="Helical" evidence="11">
    <location>
        <begin position="41"/>
        <end position="65"/>
    </location>
</feature>
<keyword evidence="6 11" id="KW-0769">Symport</keyword>
<evidence type="ECO:0000256" key="5">
    <source>
        <dbReference type="ARBA" id="ARBA00022692"/>
    </source>
</evidence>
<dbReference type="OrthoDB" id="115647at2157"/>
<evidence type="ECO:0000256" key="10">
    <source>
        <dbReference type="ARBA" id="ARBA00023136"/>
    </source>
</evidence>
<feature type="transmembrane region" description="Helical" evidence="11">
    <location>
        <begin position="394"/>
        <end position="413"/>
    </location>
</feature>
<evidence type="ECO:0000256" key="6">
    <source>
        <dbReference type="ARBA" id="ARBA00022847"/>
    </source>
</evidence>